<dbReference type="InterPro" id="IPR027417">
    <property type="entry name" value="P-loop_NTPase"/>
</dbReference>
<accession>A0A9N9UU51</accession>
<dbReference type="Gene3D" id="1.25.40.20">
    <property type="entry name" value="Ankyrin repeat-containing domain"/>
    <property type="match status" value="5"/>
</dbReference>
<feature type="repeat" description="ANK" evidence="3">
    <location>
        <begin position="880"/>
        <end position="912"/>
    </location>
</feature>
<proteinExistence type="predicted"/>
<feature type="repeat" description="ANK" evidence="3">
    <location>
        <begin position="1044"/>
        <end position="1072"/>
    </location>
</feature>
<dbReference type="SUPFAM" id="SSF48403">
    <property type="entry name" value="Ankyrin repeat"/>
    <property type="match status" value="2"/>
</dbReference>
<feature type="repeat" description="ANK" evidence="3">
    <location>
        <begin position="1200"/>
        <end position="1232"/>
    </location>
</feature>
<dbReference type="SUPFAM" id="SSF53167">
    <property type="entry name" value="Purine and uridine phosphorylases"/>
    <property type="match status" value="1"/>
</dbReference>
<evidence type="ECO:0000259" key="5">
    <source>
        <dbReference type="Pfam" id="PF24883"/>
    </source>
</evidence>
<feature type="repeat" description="ANK" evidence="3">
    <location>
        <begin position="1168"/>
        <end position="1200"/>
    </location>
</feature>
<dbReference type="Proteomes" id="UP000754883">
    <property type="component" value="Unassembled WGS sequence"/>
</dbReference>
<dbReference type="SUPFAM" id="SSF52540">
    <property type="entry name" value="P-loop containing nucleoside triphosphate hydrolases"/>
    <property type="match status" value="1"/>
</dbReference>
<dbReference type="PROSITE" id="PS50297">
    <property type="entry name" value="ANK_REP_REGION"/>
    <property type="match status" value="10"/>
</dbReference>
<keyword evidence="2 3" id="KW-0040">ANK repeat</keyword>
<comment type="caution">
    <text evidence="6">The sequence shown here is derived from an EMBL/GenBank/DDBJ whole genome shotgun (WGS) entry which is preliminary data.</text>
</comment>
<dbReference type="GO" id="GO:0009116">
    <property type="term" value="P:nucleoside metabolic process"/>
    <property type="evidence" value="ECO:0007669"/>
    <property type="project" value="InterPro"/>
</dbReference>
<sequence>MPNRNEYTVGWICATHTENVAAQVFLDEKHAGPESVQRNDDNIYTLGRMGKHNVVIAALPHQQYGLVNAASVARNMVHSFPNVRIGLLVGVGGGVPSSIHDIRLGDVVVSSPDPGSGGVFQHDYGKKKQDEDFTTTGFLNQPPMILLKAIQKLRAEHEIEGHQIQEAIEAIFQKYKKLRAKYNQPDRSTDRLYKSSFTHKGSDSDSCTVVCGDDRDNLRSRTKRAEDEDDPIIHYGLIASGNQVLKDAEYRDKLALEKEILCFEMEAAGLMNHFPCLVIRGISDYCDTHKSKQWQGYASMTAAAYAKELLNIIAPNNIEAEAPLIQSMAQACLKDVSVIKGVMTQVGANQVSEIERKILDWITNITYGNEHSDIRNKRLPETSEWFLKTKEYHDWINNSGKTLYCEGMPGAGKTIIASVIVDDLDRSQKENGIAYVYCNYKRGEIQTVESLLKTMLRQLLQTRLPLPEPVKSLYDEQESRQTRLTLEETRGLLRSTVASYPRVFIVIDALDECIGPDDCRSRYLQEIQELQVFYAVNVLATSRPLPEVRKMPPFKDSTLVRLQGHDEDIQKYLDDRVSRLSSFVQQDIGLQLTIKGRIQKIVNGINYNHAEAHCSRFLLAKLYMDMIEDKMTSNGIKKATNAFGTNPDAYSEAYEAAIERIESQKGDRLKYAKKLLSWVSLAKRELSVSELRHALAVKPDARDLDKDDIPDLQDVVSFCAGLVDIDQTSQVVRLVHLTAQTFLDHKLSKISPNAESSVARVCITYLCFDNYAWHNATRGEVTVHIRNYPLFNYAARYWGQHTQNSRQFKDALRLLQRTANVQFSFQTLSMDSRLEIYRSVQKYRDPERDIVALHLIAYLGLDELVGEVIAEAEIDAKTNSRWTPLWIAAAQGHEAVARLLIGYGATIDADSNGKTPLFAAASEGHEAVAKVLIEHGATIDADSNGKTPLFAAASEGHEAVVRLLIEHGATINTRGLTWPPVVGAAEKGHEALVRLLIEHGANINADLIDKTPLFAAASEGHEAVVRLLIDHGATINPRGNIWPPVVGAAKKGHEALVRLLIDHGADVNLGAKCGTPLTGAARGGYDAIMSLLIEHGADVDQKDSDGETPLNIAAGRGDEGVVKLLLENGASINKAGYKKKTPLIRASSHEVAELLVKNGADTNACDRDGETPLGCAARRGDEATVKLLIDHGASVSKAEKHETPLICAASRGDEAIVQLLIDHGASIDKAKKNGETPLICAASIGHEAIVKLLIDHGASINKTEKYGRTPRAAAMYYGHKAVERLLFKHGATLQSS</sequence>
<feature type="domain" description="Nephrocystin 3-like N-terminal" evidence="5">
    <location>
        <begin position="382"/>
        <end position="543"/>
    </location>
</feature>
<keyword evidence="7" id="KW-1185">Reference proteome</keyword>
<dbReference type="InterPro" id="IPR035994">
    <property type="entry name" value="Nucleoside_phosphorylase_sf"/>
</dbReference>
<evidence type="ECO:0000256" key="2">
    <source>
        <dbReference type="ARBA" id="ARBA00023043"/>
    </source>
</evidence>
<dbReference type="InterPro" id="IPR051165">
    <property type="entry name" value="Multifunctional_ANK_Repeat"/>
</dbReference>
<feature type="repeat" description="ANK" evidence="3">
    <location>
        <begin position="1233"/>
        <end position="1265"/>
    </location>
</feature>
<dbReference type="Pfam" id="PF24883">
    <property type="entry name" value="NPHP3_N"/>
    <property type="match status" value="1"/>
</dbReference>
<dbReference type="PROSITE" id="PS50088">
    <property type="entry name" value="ANK_REPEAT"/>
    <property type="match status" value="10"/>
</dbReference>
<dbReference type="PANTHER" id="PTHR24123">
    <property type="entry name" value="ANKYRIN REPEAT-CONTAINING"/>
    <property type="match status" value="1"/>
</dbReference>
<feature type="domain" description="GPI inositol-deacylase winged helix" evidence="4">
    <location>
        <begin position="670"/>
        <end position="744"/>
    </location>
</feature>
<keyword evidence="1" id="KW-0677">Repeat</keyword>
<dbReference type="PRINTS" id="PR01415">
    <property type="entry name" value="ANKYRIN"/>
</dbReference>
<dbReference type="InterPro" id="IPR056884">
    <property type="entry name" value="NPHP3-like_N"/>
</dbReference>
<dbReference type="Gene3D" id="3.40.50.300">
    <property type="entry name" value="P-loop containing nucleotide triphosphate hydrolases"/>
    <property type="match status" value="1"/>
</dbReference>
<dbReference type="Pfam" id="PF12796">
    <property type="entry name" value="Ank_2"/>
    <property type="match status" value="5"/>
</dbReference>
<dbReference type="EMBL" id="CABFNO020001553">
    <property type="protein sequence ID" value="CAG9999075.1"/>
    <property type="molecule type" value="Genomic_DNA"/>
</dbReference>
<name>A0A9N9UU51_9HYPO</name>
<feature type="repeat" description="ANK" evidence="3">
    <location>
        <begin position="912"/>
        <end position="944"/>
    </location>
</feature>
<dbReference type="OrthoDB" id="448455at2759"/>
<dbReference type="Pfam" id="PF22939">
    <property type="entry name" value="WHD_GPIID"/>
    <property type="match status" value="1"/>
</dbReference>
<feature type="repeat" description="ANK" evidence="3">
    <location>
        <begin position="1008"/>
        <end position="1040"/>
    </location>
</feature>
<dbReference type="InterPro" id="IPR036770">
    <property type="entry name" value="Ankyrin_rpt-contain_sf"/>
</dbReference>
<evidence type="ECO:0000259" key="4">
    <source>
        <dbReference type="Pfam" id="PF22939"/>
    </source>
</evidence>
<evidence type="ECO:0000313" key="7">
    <source>
        <dbReference type="Proteomes" id="UP000754883"/>
    </source>
</evidence>
<reference evidence="6" key="1">
    <citation type="submission" date="2021-10" db="EMBL/GenBank/DDBJ databases">
        <authorList>
            <person name="Piombo E."/>
        </authorList>
    </citation>
    <scope>NUCLEOTIDE SEQUENCE</scope>
</reference>
<dbReference type="Gene3D" id="3.40.50.1580">
    <property type="entry name" value="Nucleoside phosphorylase domain"/>
    <property type="match status" value="1"/>
</dbReference>
<dbReference type="SMART" id="SM00248">
    <property type="entry name" value="ANK"/>
    <property type="match status" value="13"/>
</dbReference>
<dbReference type="InterPro" id="IPR054471">
    <property type="entry name" value="GPIID_WHD"/>
</dbReference>
<evidence type="ECO:0000313" key="6">
    <source>
        <dbReference type="EMBL" id="CAG9999075.1"/>
    </source>
</evidence>
<protein>
    <submittedName>
        <fullName evidence="6">Uncharacterized protein</fullName>
    </submittedName>
</protein>
<evidence type="ECO:0000256" key="3">
    <source>
        <dbReference type="PROSITE-ProRule" id="PRU00023"/>
    </source>
</evidence>
<organism evidence="6 7">
    <name type="scientific">Clonostachys byssicola</name>
    <dbReference type="NCBI Taxonomy" id="160290"/>
    <lineage>
        <taxon>Eukaryota</taxon>
        <taxon>Fungi</taxon>
        <taxon>Dikarya</taxon>
        <taxon>Ascomycota</taxon>
        <taxon>Pezizomycotina</taxon>
        <taxon>Sordariomycetes</taxon>
        <taxon>Hypocreomycetidae</taxon>
        <taxon>Hypocreales</taxon>
        <taxon>Bionectriaceae</taxon>
        <taxon>Clonostachys</taxon>
    </lineage>
</organism>
<dbReference type="PANTHER" id="PTHR24123:SF33">
    <property type="entry name" value="PROTEIN HOS4"/>
    <property type="match status" value="1"/>
</dbReference>
<gene>
    <name evidence="6" type="ORF">CBYS24578_00002259</name>
</gene>
<feature type="repeat" description="ANK" evidence="3">
    <location>
        <begin position="944"/>
        <end position="976"/>
    </location>
</feature>
<evidence type="ECO:0000256" key="1">
    <source>
        <dbReference type="ARBA" id="ARBA00022737"/>
    </source>
</evidence>
<feature type="repeat" description="ANK" evidence="3">
    <location>
        <begin position="1072"/>
        <end position="1104"/>
    </location>
</feature>
<feature type="repeat" description="ANK" evidence="3">
    <location>
        <begin position="1105"/>
        <end position="1137"/>
    </location>
</feature>
<dbReference type="GO" id="GO:0003824">
    <property type="term" value="F:catalytic activity"/>
    <property type="evidence" value="ECO:0007669"/>
    <property type="project" value="InterPro"/>
</dbReference>
<dbReference type="InterPro" id="IPR002110">
    <property type="entry name" value="Ankyrin_rpt"/>
</dbReference>